<evidence type="ECO:0000313" key="2">
    <source>
        <dbReference type="EMBL" id="GAG79856.1"/>
    </source>
</evidence>
<dbReference type="Pfam" id="PF08443">
    <property type="entry name" value="RimK"/>
    <property type="match status" value="1"/>
</dbReference>
<dbReference type="Gene3D" id="3.30.1490.20">
    <property type="entry name" value="ATP-grasp fold, A domain"/>
    <property type="match status" value="1"/>
</dbReference>
<dbReference type="AlphaFoldDB" id="X1C629"/>
<dbReference type="PANTHER" id="PTHR21621:SF0">
    <property type="entry name" value="BETA-CITRYLGLUTAMATE SYNTHASE B-RELATED"/>
    <property type="match status" value="1"/>
</dbReference>
<reference evidence="2" key="1">
    <citation type="journal article" date="2014" name="Front. Microbiol.">
        <title>High frequency of phylogenetically diverse reductive dehalogenase-homologous genes in deep subseafloor sedimentary metagenomes.</title>
        <authorList>
            <person name="Kawai M."/>
            <person name="Futagami T."/>
            <person name="Toyoda A."/>
            <person name="Takaki Y."/>
            <person name="Nishi S."/>
            <person name="Hori S."/>
            <person name="Arai W."/>
            <person name="Tsubouchi T."/>
            <person name="Morono Y."/>
            <person name="Uchiyama I."/>
            <person name="Ito T."/>
            <person name="Fujiyama A."/>
            <person name="Inagaki F."/>
            <person name="Takami H."/>
        </authorList>
    </citation>
    <scope>NUCLEOTIDE SEQUENCE</scope>
    <source>
        <strain evidence="2">Expedition CK06-06</strain>
    </source>
</reference>
<dbReference type="Gene3D" id="3.40.50.20">
    <property type="match status" value="1"/>
</dbReference>
<comment type="caution">
    <text evidence="2">The sequence shown here is derived from an EMBL/GenBank/DDBJ whole genome shotgun (WGS) entry which is preliminary data.</text>
</comment>
<dbReference type="SUPFAM" id="SSF56059">
    <property type="entry name" value="Glutathione synthetase ATP-binding domain-like"/>
    <property type="match status" value="1"/>
</dbReference>
<sequence>MRSMIITPKPDDPEVQTLSKEFEARGYDVKYFIPSTIKVKINIDDFQEKFENLDPKGALVRGFGAAPTQKIFFRLDLLNAIEEYGIKLINSRQSLEIASDKFLTSIYLERHNIPTPKTIICENPNDALDSFEELGGDIVLKPLYGSKGVGITRISDKGFAENVLYTLGQLNEIFYLQEFIEHNNRDIRILVLGNNAVAGMYR</sequence>
<dbReference type="PANTHER" id="PTHR21621">
    <property type="entry name" value="RIBOSOMAL PROTEIN S6 MODIFICATION PROTEIN"/>
    <property type="match status" value="1"/>
</dbReference>
<feature type="domain" description="ATP-grasp" evidence="1">
    <location>
        <begin position="105"/>
        <end position="190"/>
    </location>
</feature>
<name>X1C629_9ZZZZ</name>
<dbReference type="PROSITE" id="PS50975">
    <property type="entry name" value="ATP_GRASP"/>
    <property type="match status" value="1"/>
</dbReference>
<dbReference type="GO" id="GO:0016879">
    <property type="term" value="F:ligase activity, forming carbon-nitrogen bonds"/>
    <property type="evidence" value="ECO:0007669"/>
    <property type="project" value="TreeGrafter"/>
</dbReference>
<dbReference type="InterPro" id="IPR013651">
    <property type="entry name" value="ATP-grasp_RimK-type"/>
</dbReference>
<organism evidence="2">
    <name type="scientific">marine sediment metagenome</name>
    <dbReference type="NCBI Taxonomy" id="412755"/>
    <lineage>
        <taxon>unclassified sequences</taxon>
        <taxon>metagenomes</taxon>
        <taxon>ecological metagenomes</taxon>
    </lineage>
</organism>
<dbReference type="GO" id="GO:0046872">
    <property type="term" value="F:metal ion binding"/>
    <property type="evidence" value="ECO:0007669"/>
    <property type="project" value="InterPro"/>
</dbReference>
<dbReference type="InterPro" id="IPR013815">
    <property type="entry name" value="ATP_grasp_subdomain_1"/>
</dbReference>
<protein>
    <recommendedName>
        <fullName evidence="1">ATP-grasp domain-containing protein</fullName>
    </recommendedName>
</protein>
<evidence type="ECO:0000259" key="1">
    <source>
        <dbReference type="PROSITE" id="PS50975"/>
    </source>
</evidence>
<dbReference type="EMBL" id="BART01011029">
    <property type="protein sequence ID" value="GAG79856.1"/>
    <property type="molecule type" value="Genomic_DNA"/>
</dbReference>
<proteinExistence type="predicted"/>
<gene>
    <name evidence="2" type="ORF">S01H4_23687</name>
</gene>
<dbReference type="GO" id="GO:0005737">
    <property type="term" value="C:cytoplasm"/>
    <property type="evidence" value="ECO:0007669"/>
    <property type="project" value="TreeGrafter"/>
</dbReference>
<accession>X1C629</accession>
<dbReference type="GO" id="GO:0005524">
    <property type="term" value="F:ATP binding"/>
    <property type="evidence" value="ECO:0007669"/>
    <property type="project" value="InterPro"/>
</dbReference>
<dbReference type="InterPro" id="IPR011761">
    <property type="entry name" value="ATP-grasp"/>
</dbReference>
<feature type="non-terminal residue" evidence="2">
    <location>
        <position position="202"/>
    </location>
</feature>